<dbReference type="PROSITE" id="PS00211">
    <property type="entry name" value="ABC_TRANSPORTER_1"/>
    <property type="match status" value="1"/>
</dbReference>
<feature type="domain" description="ABC transporter" evidence="5">
    <location>
        <begin position="4"/>
        <end position="255"/>
    </location>
</feature>
<dbReference type="GO" id="GO:0003677">
    <property type="term" value="F:DNA binding"/>
    <property type="evidence" value="ECO:0007669"/>
    <property type="project" value="InterPro"/>
</dbReference>
<dbReference type="InterPro" id="IPR051309">
    <property type="entry name" value="ABCF_ATPase"/>
</dbReference>
<reference evidence="6" key="1">
    <citation type="submission" date="2019-08" db="EMBL/GenBank/DDBJ databases">
        <authorList>
            <person name="Kucharzyk K."/>
            <person name="Murdoch R.W."/>
            <person name="Higgins S."/>
            <person name="Loffler F."/>
        </authorList>
    </citation>
    <scope>NUCLEOTIDE SEQUENCE</scope>
</reference>
<evidence type="ECO:0000256" key="2">
    <source>
        <dbReference type="ARBA" id="ARBA00022741"/>
    </source>
</evidence>
<comment type="caution">
    <text evidence="6">The sequence shown here is derived from an EMBL/GenBank/DDBJ whole genome shotgun (WGS) entry which is preliminary data.</text>
</comment>
<accession>A0A644YDV2</accession>
<evidence type="ECO:0000259" key="5">
    <source>
        <dbReference type="PROSITE" id="PS50893"/>
    </source>
</evidence>
<keyword evidence="3" id="KW-0067">ATP-binding</keyword>
<sequence length="637" mass="73295">MNLITLENICKSYSEKTLLDNIKLNITDEDKIGIIGVNGTGKSTLLKIIAGVENCDSGSIIKMNGLKINYLPQELDFNGKDTVMEAVFKGDLEVMETLRQYERVVGELQTHSGDKNLQEQLFSLNSKLDALNGWQIESEAKAILTKLNITDFSQRMGELSGGQRKRVALCNVLISPCHLLILDEPTNHMDNELIDYLEELLKSRKSAVLMITHDRYFLDRITNKIFEVDNGSLDSYVGNYSTFLEKKMERVAMLESLEKKRQNLYKNELAWIRRGAQARSTKQKARIQRFEEIRDSKIEVKEDTVEINTASSRLGKKVIEAYNISKSYENKVLIKDFTYIVTKEDRIGIIGSNGIGKTTLLNILGGKLKPTTGEVVFGETVKLRYFTQENTDMNPNLRVIEYIKEVAEYITTADGSKITASQMLERFLFEGSMQFTFISKLSGGEKRRLYLLKVLMEAPNVLLLDEPTNDLDIETLTILEDYIDNFNGSVIVVSHDRYFLDRIINKVFSFEGNGEVLQLVGNYSDYREYKETIIEEVLEEKVSVEKKNKNLEKNKNDKPIKFTFKEQKEFEEIDDKIEAKELELEEIQNKINKSGSDFVLLQELLSFESKLKEELEFLMDRWTYLNEIYEQIQASKK</sequence>
<dbReference type="Pfam" id="PF16326">
    <property type="entry name" value="ABC_tran_CTD"/>
    <property type="match status" value="1"/>
</dbReference>
<dbReference type="Pfam" id="PF12848">
    <property type="entry name" value="ABC_tran_Xtn"/>
    <property type="match status" value="1"/>
</dbReference>
<dbReference type="GO" id="GO:0016887">
    <property type="term" value="F:ATP hydrolysis activity"/>
    <property type="evidence" value="ECO:0007669"/>
    <property type="project" value="InterPro"/>
</dbReference>
<dbReference type="InterPro" id="IPR032524">
    <property type="entry name" value="ABC_tran_C"/>
</dbReference>
<keyword evidence="4" id="KW-0175">Coiled coil</keyword>
<evidence type="ECO:0000256" key="1">
    <source>
        <dbReference type="ARBA" id="ARBA00022737"/>
    </source>
</evidence>
<keyword evidence="2" id="KW-0547">Nucleotide-binding</keyword>
<dbReference type="SUPFAM" id="SSF52540">
    <property type="entry name" value="P-loop containing nucleoside triphosphate hydrolases"/>
    <property type="match status" value="2"/>
</dbReference>
<feature type="domain" description="ABC transporter" evidence="5">
    <location>
        <begin position="319"/>
        <end position="537"/>
    </location>
</feature>
<dbReference type="PANTHER" id="PTHR42855">
    <property type="entry name" value="ABC TRANSPORTER ATP-BINDING SUBUNIT"/>
    <property type="match status" value="1"/>
</dbReference>
<keyword evidence="1" id="KW-0677">Repeat</keyword>
<evidence type="ECO:0000256" key="4">
    <source>
        <dbReference type="SAM" id="Coils"/>
    </source>
</evidence>
<dbReference type="SMART" id="SM00382">
    <property type="entry name" value="AAA"/>
    <property type="match status" value="2"/>
</dbReference>
<dbReference type="AlphaFoldDB" id="A0A644YDV2"/>
<evidence type="ECO:0000256" key="3">
    <source>
        <dbReference type="ARBA" id="ARBA00022840"/>
    </source>
</evidence>
<organism evidence="6">
    <name type="scientific">bioreactor metagenome</name>
    <dbReference type="NCBI Taxonomy" id="1076179"/>
    <lineage>
        <taxon>unclassified sequences</taxon>
        <taxon>metagenomes</taxon>
        <taxon>ecological metagenomes</taxon>
    </lineage>
</organism>
<dbReference type="PANTHER" id="PTHR42855:SF1">
    <property type="entry name" value="ABC TRANSPORTER DOMAIN-CONTAINING PROTEIN"/>
    <property type="match status" value="1"/>
</dbReference>
<dbReference type="InterPro" id="IPR003593">
    <property type="entry name" value="AAA+_ATPase"/>
</dbReference>
<dbReference type="InterPro" id="IPR037118">
    <property type="entry name" value="Val-tRNA_synth_C_sf"/>
</dbReference>
<feature type="coiled-coil region" evidence="4">
    <location>
        <begin position="534"/>
        <end position="597"/>
    </location>
</feature>
<dbReference type="PROSITE" id="PS50893">
    <property type="entry name" value="ABC_TRANSPORTER_2"/>
    <property type="match status" value="2"/>
</dbReference>
<dbReference type="Pfam" id="PF00005">
    <property type="entry name" value="ABC_tran"/>
    <property type="match status" value="2"/>
</dbReference>
<dbReference type="Gene3D" id="3.40.50.300">
    <property type="entry name" value="P-loop containing nucleotide triphosphate hydrolases"/>
    <property type="match status" value="2"/>
</dbReference>
<dbReference type="InterPro" id="IPR032781">
    <property type="entry name" value="ABC_tran_Xtn"/>
</dbReference>
<protein>
    <submittedName>
        <fullName evidence="6">Energy-dependent translational throttle protein EttA</fullName>
    </submittedName>
</protein>
<dbReference type="GO" id="GO:0005524">
    <property type="term" value="F:ATP binding"/>
    <property type="evidence" value="ECO:0007669"/>
    <property type="project" value="UniProtKB-KW"/>
</dbReference>
<dbReference type="Gene3D" id="1.10.287.380">
    <property type="entry name" value="Valyl-tRNA synthetase, C-terminal domain"/>
    <property type="match status" value="1"/>
</dbReference>
<gene>
    <name evidence="6" type="primary">ettA_36</name>
    <name evidence="6" type="ORF">SDC9_72908</name>
</gene>
<proteinExistence type="predicted"/>
<dbReference type="CDD" id="cd03221">
    <property type="entry name" value="ABCF_EF-3"/>
    <property type="match status" value="2"/>
</dbReference>
<name>A0A644YDV2_9ZZZZ</name>
<dbReference type="InterPro" id="IPR003439">
    <property type="entry name" value="ABC_transporter-like_ATP-bd"/>
</dbReference>
<evidence type="ECO:0000313" key="6">
    <source>
        <dbReference type="EMBL" id="MPM26407.1"/>
    </source>
</evidence>
<dbReference type="EMBL" id="VSSQ01004726">
    <property type="protein sequence ID" value="MPM26407.1"/>
    <property type="molecule type" value="Genomic_DNA"/>
</dbReference>
<dbReference type="InterPro" id="IPR027417">
    <property type="entry name" value="P-loop_NTPase"/>
</dbReference>
<dbReference type="FunFam" id="3.40.50.300:FF:000011">
    <property type="entry name" value="Putative ABC transporter ATP-binding component"/>
    <property type="match status" value="1"/>
</dbReference>
<dbReference type="InterPro" id="IPR017871">
    <property type="entry name" value="ABC_transporter-like_CS"/>
</dbReference>
<dbReference type="FunFam" id="3.40.50.300:FF:000309">
    <property type="entry name" value="ABC transporter ATP-binding protein"/>
    <property type="match status" value="1"/>
</dbReference>